<organism evidence="1 2">
    <name type="scientific">Lacicoccus qingdaonensis</name>
    <dbReference type="NCBI Taxonomy" id="576118"/>
    <lineage>
        <taxon>Bacteria</taxon>
        <taxon>Bacillati</taxon>
        <taxon>Bacillota</taxon>
        <taxon>Bacilli</taxon>
        <taxon>Bacillales</taxon>
        <taxon>Salinicoccaceae</taxon>
        <taxon>Lacicoccus</taxon>
    </lineage>
</organism>
<evidence type="ECO:0000313" key="1">
    <source>
        <dbReference type="EMBL" id="SDK41600.1"/>
    </source>
</evidence>
<dbReference type="RefSeq" id="WP_092984456.1">
    <property type="nucleotide sequence ID" value="NZ_FNFY01000003.1"/>
</dbReference>
<dbReference type="EMBL" id="FNFY01000003">
    <property type="protein sequence ID" value="SDK41600.1"/>
    <property type="molecule type" value="Genomic_DNA"/>
</dbReference>
<reference evidence="2" key="1">
    <citation type="submission" date="2016-10" db="EMBL/GenBank/DDBJ databases">
        <authorList>
            <person name="Varghese N."/>
            <person name="Submissions S."/>
        </authorList>
    </citation>
    <scope>NUCLEOTIDE SEQUENCE [LARGE SCALE GENOMIC DNA]</scope>
    <source>
        <strain evidence="2">CGMCC 1.8895</strain>
    </source>
</reference>
<sequence length="111" mass="12674">MDLTVIDENELYPTEKTGPAVQGTLLYKVGNQTEFEGAYITTTERMIMNVDMNDESYKRVFSYQDIVKAYMEKEALFLEFPEGMGKIAMVNITKGSSEEFIEFVSSKLQTD</sequence>
<proteinExistence type="predicted"/>
<dbReference type="OrthoDB" id="2417906at2"/>
<gene>
    <name evidence="1" type="ORF">SAMN05216216_10364</name>
</gene>
<evidence type="ECO:0000313" key="2">
    <source>
        <dbReference type="Proteomes" id="UP000199008"/>
    </source>
</evidence>
<dbReference type="Proteomes" id="UP000199008">
    <property type="component" value="Unassembled WGS sequence"/>
</dbReference>
<dbReference type="AlphaFoldDB" id="A0A1G9BQR7"/>
<name>A0A1G9BQR7_9BACL</name>
<keyword evidence="2" id="KW-1185">Reference proteome</keyword>
<dbReference type="STRING" id="576118.SAMN05216216_10364"/>
<accession>A0A1G9BQR7</accession>
<protein>
    <submittedName>
        <fullName evidence="1">PH domain-containing protein</fullName>
    </submittedName>
</protein>